<sequence length="296" mass="30536">MLIDVAAAGLNRADTLQREGNYKLPAGASDVLGLEVSGTISALGDGVSQFSPGDEVVALLIGGGYAEHVAVPAGQVLKVPGGIDLVSAAALPETMATVYSNLFMSARLVRGETVLIHGGAGGVGTSAIQLVKAFGGTVAVTAGSQEKLDAAADLGADILINYKEQDFVAETKKATAGRGADVILDVVGAEYLSRNIDALNFSGRLVIIGLQGGNKTEFDIRLLMTKRASVIGTLLRPRPVEEKTAIMTALAEHVWPLVAAGTVKVPVSKTFPLAEVTAAHSYFDSGTHIGKVLLTF</sequence>
<evidence type="ECO:0000256" key="2">
    <source>
        <dbReference type="ARBA" id="ARBA00023002"/>
    </source>
</evidence>
<dbReference type="Proteomes" id="UP001226577">
    <property type="component" value="Unassembled WGS sequence"/>
</dbReference>
<dbReference type="CDD" id="cd05276">
    <property type="entry name" value="p53_inducible_oxidoreductase"/>
    <property type="match status" value="1"/>
</dbReference>
<name>A0ABT9RYW0_9MICC</name>
<keyword evidence="5" id="KW-1185">Reference proteome</keyword>
<dbReference type="PANTHER" id="PTHR48106:SF8">
    <property type="entry name" value="OS02G0805600 PROTEIN"/>
    <property type="match status" value="1"/>
</dbReference>
<proteinExistence type="predicted"/>
<dbReference type="InterPro" id="IPR011032">
    <property type="entry name" value="GroES-like_sf"/>
</dbReference>
<dbReference type="NCBIfam" id="TIGR02824">
    <property type="entry name" value="quinone_pig3"/>
    <property type="match status" value="1"/>
</dbReference>
<gene>
    <name evidence="4" type="ORF">J2X98_003603</name>
</gene>
<dbReference type="InterPro" id="IPR013149">
    <property type="entry name" value="ADH-like_C"/>
</dbReference>
<protein>
    <submittedName>
        <fullName evidence="4">NADPH2:quinone reductase</fullName>
        <ecNumber evidence="4">1.6.5.5</ecNumber>
    </submittedName>
</protein>
<evidence type="ECO:0000259" key="3">
    <source>
        <dbReference type="SMART" id="SM00829"/>
    </source>
</evidence>
<dbReference type="InterPro" id="IPR014189">
    <property type="entry name" value="Quinone_OxRdtase_PIG3"/>
</dbReference>
<reference evidence="4 5" key="1">
    <citation type="submission" date="2023-07" db="EMBL/GenBank/DDBJ databases">
        <title>Sorghum-associated microbial communities from plants grown in Nebraska, USA.</title>
        <authorList>
            <person name="Schachtman D."/>
        </authorList>
    </citation>
    <scope>NUCLEOTIDE SEQUENCE [LARGE SCALE GENOMIC DNA]</scope>
    <source>
        <strain evidence="4 5">CC222</strain>
    </source>
</reference>
<dbReference type="Gene3D" id="3.40.50.720">
    <property type="entry name" value="NAD(P)-binding Rossmann-like Domain"/>
    <property type="match status" value="1"/>
</dbReference>
<keyword evidence="2 4" id="KW-0560">Oxidoreductase</keyword>
<evidence type="ECO:0000256" key="1">
    <source>
        <dbReference type="ARBA" id="ARBA00022857"/>
    </source>
</evidence>
<dbReference type="EMBL" id="JAUSRE010000021">
    <property type="protein sequence ID" value="MDP9889991.1"/>
    <property type="molecule type" value="Genomic_DNA"/>
</dbReference>
<feature type="domain" description="Enoyl reductase (ER)" evidence="3">
    <location>
        <begin position="1"/>
        <end position="294"/>
    </location>
</feature>
<keyword evidence="1" id="KW-0521">NADP</keyword>
<dbReference type="PROSITE" id="PS01162">
    <property type="entry name" value="QOR_ZETA_CRYSTAL"/>
    <property type="match status" value="1"/>
</dbReference>
<dbReference type="InterPro" id="IPR036291">
    <property type="entry name" value="NAD(P)-bd_dom_sf"/>
</dbReference>
<dbReference type="SMART" id="SM00829">
    <property type="entry name" value="PKS_ER"/>
    <property type="match status" value="1"/>
</dbReference>
<dbReference type="PANTHER" id="PTHR48106">
    <property type="entry name" value="QUINONE OXIDOREDUCTASE PIG3-RELATED"/>
    <property type="match status" value="1"/>
</dbReference>
<comment type="caution">
    <text evidence="4">The sequence shown here is derived from an EMBL/GenBank/DDBJ whole genome shotgun (WGS) entry which is preliminary data.</text>
</comment>
<dbReference type="InterPro" id="IPR013154">
    <property type="entry name" value="ADH-like_N"/>
</dbReference>
<dbReference type="InterPro" id="IPR002364">
    <property type="entry name" value="Quin_OxRdtase/zeta-crystal_CS"/>
</dbReference>
<accession>A0ABT9RYW0</accession>
<evidence type="ECO:0000313" key="5">
    <source>
        <dbReference type="Proteomes" id="UP001226577"/>
    </source>
</evidence>
<dbReference type="EC" id="1.6.5.5" evidence="4"/>
<dbReference type="InterPro" id="IPR020843">
    <property type="entry name" value="ER"/>
</dbReference>
<dbReference type="Pfam" id="PF08240">
    <property type="entry name" value="ADH_N"/>
    <property type="match status" value="1"/>
</dbReference>
<dbReference type="SUPFAM" id="SSF50129">
    <property type="entry name" value="GroES-like"/>
    <property type="match status" value="1"/>
</dbReference>
<dbReference type="Gene3D" id="3.90.180.10">
    <property type="entry name" value="Medium-chain alcohol dehydrogenases, catalytic domain"/>
    <property type="match status" value="1"/>
</dbReference>
<organism evidence="4 5">
    <name type="scientific">Pseudarthrobacter enclensis</name>
    <dbReference type="NCBI Taxonomy" id="993070"/>
    <lineage>
        <taxon>Bacteria</taxon>
        <taxon>Bacillati</taxon>
        <taxon>Actinomycetota</taxon>
        <taxon>Actinomycetes</taxon>
        <taxon>Micrococcales</taxon>
        <taxon>Micrococcaceae</taxon>
        <taxon>Pseudarthrobacter</taxon>
    </lineage>
</organism>
<dbReference type="Pfam" id="PF00107">
    <property type="entry name" value="ADH_zinc_N"/>
    <property type="match status" value="1"/>
</dbReference>
<dbReference type="GO" id="GO:0003960">
    <property type="term" value="F:quinone reductase (NADPH) activity"/>
    <property type="evidence" value="ECO:0007669"/>
    <property type="project" value="UniProtKB-EC"/>
</dbReference>
<dbReference type="SUPFAM" id="SSF51735">
    <property type="entry name" value="NAD(P)-binding Rossmann-fold domains"/>
    <property type="match status" value="1"/>
</dbReference>
<evidence type="ECO:0000313" key="4">
    <source>
        <dbReference type="EMBL" id="MDP9889991.1"/>
    </source>
</evidence>